<evidence type="ECO:0000313" key="9">
    <source>
        <dbReference type="Proteomes" id="UP000050482"/>
    </source>
</evidence>
<dbReference type="Proteomes" id="UP000050482">
    <property type="component" value="Unassembled WGS sequence"/>
</dbReference>
<feature type="transmembrane region" description="Helical" evidence="6">
    <location>
        <begin position="12"/>
        <end position="30"/>
    </location>
</feature>
<gene>
    <name evidence="8" type="ORF">AN477_19070</name>
</gene>
<feature type="transmembrane region" description="Helical" evidence="6">
    <location>
        <begin position="51"/>
        <end position="72"/>
    </location>
</feature>
<evidence type="ECO:0000256" key="2">
    <source>
        <dbReference type="ARBA" id="ARBA00008017"/>
    </source>
</evidence>
<dbReference type="PATRIC" id="fig|471514.4.peg.1499"/>
<dbReference type="Gene3D" id="2.30.30.60">
    <property type="match status" value="1"/>
</dbReference>
<keyword evidence="4 6" id="KW-1133">Transmembrane helix</keyword>
<name>A0A0P9EHP3_9BACL</name>
<keyword evidence="9" id="KW-1185">Reference proteome</keyword>
<dbReference type="PANTHER" id="PTHR30221:SF1">
    <property type="entry name" value="SMALL-CONDUCTANCE MECHANOSENSITIVE CHANNEL"/>
    <property type="match status" value="1"/>
</dbReference>
<protein>
    <recommendedName>
        <fullName evidence="7">Mechanosensitive ion channel MscS domain-containing protein</fullName>
    </recommendedName>
</protein>
<evidence type="ECO:0000256" key="4">
    <source>
        <dbReference type="ARBA" id="ARBA00022989"/>
    </source>
</evidence>
<evidence type="ECO:0000256" key="6">
    <source>
        <dbReference type="SAM" id="Phobius"/>
    </source>
</evidence>
<dbReference type="EMBL" id="LJCO01000082">
    <property type="protein sequence ID" value="KPV42190.1"/>
    <property type="molecule type" value="Genomic_DNA"/>
</dbReference>
<dbReference type="PANTHER" id="PTHR30221">
    <property type="entry name" value="SMALL-CONDUCTANCE MECHANOSENSITIVE CHANNEL"/>
    <property type="match status" value="1"/>
</dbReference>
<evidence type="ECO:0000256" key="3">
    <source>
        <dbReference type="ARBA" id="ARBA00022692"/>
    </source>
</evidence>
<comment type="similarity">
    <text evidence="2">Belongs to the MscS (TC 1.A.23) family.</text>
</comment>
<dbReference type="InterPro" id="IPR010920">
    <property type="entry name" value="LSM_dom_sf"/>
</dbReference>
<dbReference type="GO" id="GO:0016020">
    <property type="term" value="C:membrane"/>
    <property type="evidence" value="ECO:0007669"/>
    <property type="project" value="UniProtKB-SubCell"/>
</dbReference>
<dbReference type="AlphaFoldDB" id="A0A0P9EHP3"/>
<reference evidence="8 9" key="1">
    <citation type="submission" date="2015-09" db="EMBL/GenBank/DDBJ databases">
        <title>Draft genome sequence of Alicyclobacillus ferrooxydans DSM 22381.</title>
        <authorList>
            <person name="Hemp J."/>
        </authorList>
    </citation>
    <scope>NUCLEOTIDE SEQUENCE [LARGE SCALE GENOMIC DNA]</scope>
    <source>
        <strain evidence="8 9">TC-34</strain>
    </source>
</reference>
<dbReference type="GO" id="GO:0008381">
    <property type="term" value="F:mechanosensitive monoatomic ion channel activity"/>
    <property type="evidence" value="ECO:0007669"/>
    <property type="project" value="InterPro"/>
</dbReference>
<accession>A0A0P9EHP3</accession>
<keyword evidence="3 6" id="KW-0812">Transmembrane</keyword>
<comment type="caution">
    <text evidence="8">The sequence shown here is derived from an EMBL/GenBank/DDBJ whole genome shotgun (WGS) entry which is preliminary data.</text>
</comment>
<feature type="domain" description="Mechanosensitive ion channel MscS" evidence="7">
    <location>
        <begin position="97"/>
        <end position="164"/>
    </location>
</feature>
<proteinExistence type="inferred from homology"/>
<keyword evidence="5 6" id="KW-0472">Membrane</keyword>
<dbReference type="Gene3D" id="1.10.287.1260">
    <property type="match status" value="1"/>
</dbReference>
<dbReference type="InterPro" id="IPR011014">
    <property type="entry name" value="MscS_channel_TM-2"/>
</dbReference>
<dbReference type="InterPro" id="IPR023408">
    <property type="entry name" value="MscS_beta-dom_sf"/>
</dbReference>
<dbReference type="InterPro" id="IPR045275">
    <property type="entry name" value="MscS_archaea/bacteria_type"/>
</dbReference>
<evidence type="ECO:0000256" key="5">
    <source>
        <dbReference type="ARBA" id="ARBA00023136"/>
    </source>
</evidence>
<dbReference type="InterPro" id="IPR006685">
    <property type="entry name" value="MscS_channel_2nd"/>
</dbReference>
<sequence length="243" mass="27026">MSLYTGVSHSWVSWLICLLWLFVASMLIRYSSKAIQNSINRSSQFAKISVLVARVYSTVGYAFMIVIGLHLIHIKVGSILVGGALTGVVVGIGAQSTLSNVFAGIILLTLHPFSIGQTITVRTYLFSGVEYSGVVEDINWYHTVIRENGQKRVIPNSAMIQSAITIISDTHSMVYPVPVPYSVSIDEFKQALMEKTGDSVDVIVREFRQDEYVLDVTIPSQMKPDDLRAVLNHYQNRGQKQEL</sequence>
<evidence type="ECO:0000313" key="8">
    <source>
        <dbReference type="EMBL" id="KPV42190.1"/>
    </source>
</evidence>
<dbReference type="Pfam" id="PF00924">
    <property type="entry name" value="MS_channel_2nd"/>
    <property type="match status" value="1"/>
</dbReference>
<evidence type="ECO:0000259" key="7">
    <source>
        <dbReference type="Pfam" id="PF00924"/>
    </source>
</evidence>
<comment type="subcellular location">
    <subcellularLocation>
        <location evidence="1">Membrane</location>
        <topology evidence="1">Multi-pass membrane protein</topology>
    </subcellularLocation>
</comment>
<dbReference type="SUPFAM" id="SSF50182">
    <property type="entry name" value="Sm-like ribonucleoproteins"/>
    <property type="match status" value="1"/>
</dbReference>
<organism evidence="8 9">
    <name type="scientific">Alicyclobacillus ferrooxydans</name>
    <dbReference type="NCBI Taxonomy" id="471514"/>
    <lineage>
        <taxon>Bacteria</taxon>
        <taxon>Bacillati</taxon>
        <taxon>Bacillota</taxon>
        <taxon>Bacilli</taxon>
        <taxon>Bacillales</taxon>
        <taxon>Alicyclobacillaceae</taxon>
        <taxon>Alicyclobacillus</taxon>
    </lineage>
</organism>
<dbReference type="SUPFAM" id="SSF82861">
    <property type="entry name" value="Mechanosensitive channel protein MscS (YggB), transmembrane region"/>
    <property type="match status" value="1"/>
</dbReference>
<evidence type="ECO:0000256" key="1">
    <source>
        <dbReference type="ARBA" id="ARBA00004141"/>
    </source>
</evidence>
<dbReference type="STRING" id="471514.AN477_19070"/>
<feature type="transmembrane region" description="Helical" evidence="6">
    <location>
        <begin position="84"/>
        <end position="110"/>
    </location>
</feature>